<sequence>MRCRCAENSVTQLLTRAKNRRPSCTIGDGKSRLYAGVVRLAPGCPRGTGDILSDISPRASREVRGFMARQLWVTVRQRSIHSTAHWRTRTGPRAAVVRSPAASSAWVVSEPVIARTVSLMTSISRKAASGVSGSATAMRCTSSPGRFSAKSAVSGSPWARCKAHSCSRSGCQHARASAGPTAAPDNRNAAVAARSLAADRNAGSSALPAGSLEGEGGRRRLVRLPNRTCNGPFGGGADGGVMPAGAGTWSALSDMATGVRARRRGAETAGPNGNDCRRPIRRG</sequence>
<evidence type="ECO:0000256" key="1">
    <source>
        <dbReference type="SAM" id="MobiDB-lite"/>
    </source>
</evidence>
<dbReference type="EMBL" id="MH790635">
    <property type="protein sequence ID" value="QBH82963.1"/>
    <property type="molecule type" value="Genomic_DNA"/>
</dbReference>
<feature type="region of interest" description="Disordered" evidence="1">
    <location>
        <begin position="199"/>
        <end position="219"/>
    </location>
</feature>
<proteinExistence type="predicted"/>
<evidence type="ECO:0000313" key="3">
    <source>
        <dbReference type="EMBL" id="QBH84730.1"/>
    </source>
</evidence>
<organism evidence="3">
    <name type="scientific">Human herpesvirus 2</name>
    <name type="common">HHV-2</name>
    <name type="synonym">Human herpes simplex virus 2</name>
    <dbReference type="NCBI Taxonomy" id="10310"/>
    <lineage>
        <taxon>Viruses</taxon>
        <taxon>Duplodnaviria</taxon>
        <taxon>Heunggongvirae</taxon>
        <taxon>Peploviricota</taxon>
        <taxon>Herviviricetes</taxon>
        <taxon>Herpesvirales</taxon>
        <taxon>Orthoherpesviridae</taxon>
        <taxon>Alphaherpesvirinae</taxon>
        <taxon>Simplexvirus</taxon>
        <taxon>Simplexvirus humanalpha2</taxon>
    </lineage>
</organism>
<protein>
    <submittedName>
        <fullName evidence="3">Uncharacterized protein</fullName>
    </submittedName>
</protein>
<feature type="region of interest" description="Disordered" evidence="1">
    <location>
        <begin position="262"/>
        <end position="283"/>
    </location>
</feature>
<organismHost>
    <name type="scientific">Homo sapiens</name>
    <name type="common">Human</name>
    <dbReference type="NCBI Taxonomy" id="9606"/>
</organismHost>
<reference evidence="3" key="1">
    <citation type="submission" date="2018-08" db="EMBL/GenBank/DDBJ databases">
        <title>HSV2 whole genome sequences from clinical isolates.</title>
        <authorList>
            <person name="Roychoudhury P."/>
            <person name="Greninger A.L."/>
            <person name="Jerome K.R."/>
            <person name="Johnston C."/>
            <person name="Wald A."/>
            <person name="Xie H."/>
        </authorList>
    </citation>
    <scope>NUCLEOTIDE SEQUENCE</scope>
    <source>
        <strain evidence="3">2006-15377CAM</strain>
        <strain evidence="2">2010-8179</strain>
    </source>
</reference>
<evidence type="ECO:0000313" key="2">
    <source>
        <dbReference type="EMBL" id="QBH82963.1"/>
    </source>
</evidence>
<name>A0A481TTP5_HHV2</name>
<accession>A0A481TTP5</accession>
<dbReference type="EMBL" id="MH790655">
    <property type="protein sequence ID" value="QBH84730.1"/>
    <property type="molecule type" value="Genomic_DNA"/>
</dbReference>